<dbReference type="EMBL" id="JBHGPK010000001">
    <property type="protein sequence ID" value="MFC2248069.1"/>
    <property type="molecule type" value="Genomic_DNA"/>
</dbReference>
<feature type="transmembrane region" description="Helical" evidence="1">
    <location>
        <begin position="175"/>
        <end position="194"/>
    </location>
</feature>
<accession>A0ABV6Z7I7</accession>
<proteinExistence type="predicted"/>
<comment type="caution">
    <text evidence="2">The sequence shown here is derived from an EMBL/GenBank/DDBJ whole genome shotgun (WGS) entry which is preliminary data.</text>
</comment>
<name>A0ABV6Z7I7_9HYPH</name>
<keyword evidence="1" id="KW-0472">Membrane</keyword>
<sequence length="269" mass="29391">MDGSATECEHFSRYYARYLVAKHGYRLGALPQSEALLQHCDYVLTRSAGKRISIVGIVNCDSTEGKTFTMPAQGLAGLAQHVAGSLPAAEKFAITIYEIGSRAIGRADKFRLSGHGSRGRKYATKAIAVDVSKRRAWPLPLFGRRFSPAGQMEKLLRAPRLSAAELSRPERAVKLGRLIFVWVLMALLLAVFIAEQVFTVGKTGKPAVPTIETLQILGGLSHRPVIGEGQRRHLFTVPLRHADITNIPASTAWRSSQHLLRSKAVGEVA</sequence>
<protein>
    <submittedName>
        <fullName evidence="2">Uncharacterized protein</fullName>
    </submittedName>
</protein>
<dbReference type="Proteomes" id="UP001595190">
    <property type="component" value="Unassembled WGS sequence"/>
</dbReference>
<keyword evidence="1" id="KW-1133">Transmembrane helix</keyword>
<evidence type="ECO:0000313" key="2">
    <source>
        <dbReference type="EMBL" id="MFC2248069.1"/>
    </source>
</evidence>
<evidence type="ECO:0000256" key="1">
    <source>
        <dbReference type="SAM" id="Phobius"/>
    </source>
</evidence>
<organism evidence="2 3">
    <name type="scientific">Labrys neptuniae</name>
    <dbReference type="NCBI Taxonomy" id="376174"/>
    <lineage>
        <taxon>Bacteria</taxon>
        <taxon>Pseudomonadati</taxon>
        <taxon>Pseudomonadota</taxon>
        <taxon>Alphaproteobacteria</taxon>
        <taxon>Hyphomicrobiales</taxon>
        <taxon>Xanthobacteraceae</taxon>
        <taxon>Labrys</taxon>
    </lineage>
</organism>
<keyword evidence="1" id="KW-0812">Transmembrane</keyword>
<reference evidence="2 3" key="1">
    <citation type="submission" date="2024-09" db="EMBL/GenBank/DDBJ databases">
        <title>Description of Labrys sedimenti sp. nov., isolated from a diclofenac-degrading enrichment culture, and genome-based reclassification of Labrys portucalensis as a later heterotypic synonym of Labrys neptuniae.</title>
        <authorList>
            <person name="Tancsics A."/>
            <person name="Csepanyi A."/>
        </authorList>
    </citation>
    <scope>NUCLEOTIDE SEQUENCE [LARGE SCALE GENOMIC DNA]</scope>
    <source>
        <strain evidence="2 3">LMG 23412</strain>
    </source>
</reference>
<dbReference type="RefSeq" id="WP_394307888.1">
    <property type="nucleotide sequence ID" value="NZ_JBHGPK010000001.1"/>
</dbReference>
<evidence type="ECO:0000313" key="3">
    <source>
        <dbReference type="Proteomes" id="UP001595190"/>
    </source>
</evidence>
<gene>
    <name evidence="2" type="ORF">ACETRX_00435</name>
</gene>